<comment type="similarity">
    <text evidence="2">Belongs to the bacterial solute-binding protein 2 family.</text>
</comment>
<dbReference type="SUPFAM" id="SSF53822">
    <property type="entry name" value="Periplasmic binding protein-like I"/>
    <property type="match status" value="1"/>
</dbReference>
<evidence type="ECO:0000256" key="1">
    <source>
        <dbReference type="ARBA" id="ARBA00004196"/>
    </source>
</evidence>
<reference evidence="6 7" key="1">
    <citation type="submission" date="2019-12" db="EMBL/GenBank/DDBJ databases">
        <title>complete genome sequences of Aeromonas veronii str. WP3-W19-ESBL-03 isolated from wastewater treatment plant effluent.</title>
        <authorList>
            <person name="Sekizuka T."/>
            <person name="Itokawa K."/>
            <person name="Yatsu K."/>
            <person name="Inamine Y."/>
            <person name="Kuroda M."/>
        </authorList>
    </citation>
    <scope>NUCLEOTIDE SEQUENCE [LARGE SCALE GENOMIC DNA]</scope>
    <source>
        <strain evidence="6 7">WP3-W19-ESBL-03</strain>
    </source>
</reference>
<comment type="subcellular location">
    <subcellularLocation>
        <location evidence="1">Cell envelope</location>
    </subcellularLocation>
</comment>
<dbReference type="InterPro" id="IPR028082">
    <property type="entry name" value="Peripla_BP_I"/>
</dbReference>
<evidence type="ECO:0000256" key="4">
    <source>
        <dbReference type="SAM" id="SignalP"/>
    </source>
</evidence>
<keyword evidence="3 4" id="KW-0732">Signal</keyword>
<evidence type="ECO:0000256" key="3">
    <source>
        <dbReference type="ARBA" id="ARBA00022729"/>
    </source>
</evidence>
<dbReference type="InterPro" id="IPR025997">
    <property type="entry name" value="SBP_2_dom"/>
</dbReference>
<dbReference type="Gene3D" id="3.40.50.2300">
    <property type="match status" value="2"/>
</dbReference>
<feature type="signal peptide" evidence="4">
    <location>
        <begin position="1"/>
        <end position="21"/>
    </location>
</feature>
<dbReference type="GO" id="GO:0030313">
    <property type="term" value="C:cell envelope"/>
    <property type="evidence" value="ECO:0007669"/>
    <property type="project" value="UniProtKB-SubCell"/>
</dbReference>
<feature type="chain" id="PRO_5027679975" evidence="4">
    <location>
        <begin position="22"/>
        <end position="315"/>
    </location>
</feature>
<dbReference type="PANTHER" id="PTHR46847">
    <property type="entry name" value="D-ALLOSE-BINDING PERIPLASMIC PROTEIN-RELATED"/>
    <property type="match status" value="1"/>
</dbReference>
<evidence type="ECO:0000259" key="5">
    <source>
        <dbReference type="Pfam" id="PF13407"/>
    </source>
</evidence>
<dbReference type="Proteomes" id="UP000515442">
    <property type="component" value="Chromosome"/>
</dbReference>
<dbReference type="GO" id="GO:0055085">
    <property type="term" value="P:transmembrane transport"/>
    <property type="evidence" value="ECO:0007669"/>
    <property type="project" value="UniProtKB-ARBA"/>
</dbReference>
<evidence type="ECO:0000256" key="2">
    <source>
        <dbReference type="ARBA" id="ARBA00007639"/>
    </source>
</evidence>
<dbReference type="Pfam" id="PF13407">
    <property type="entry name" value="Peripla_BP_4"/>
    <property type="match status" value="1"/>
</dbReference>
<feature type="domain" description="Periplasmic binding protein" evidence="5">
    <location>
        <begin position="28"/>
        <end position="283"/>
    </location>
</feature>
<dbReference type="GO" id="GO:0030246">
    <property type="term" value="F:carbohydrate binding"/>
    <property type="evidence" value="ECO:0007669"/>
    <property type="project" value="UniProtKB-ARBA"/>
</dbReference>
<sequence>MKRFVAILVALLVLSTQSAFSEERTLNIVFIPKAGDQDFWKFMRKGVDRAVAESGNVRLTWRGPAYNDATESQIAIVEAYTASDVDAIVVAPTDGVRLVPAVKKAAEKGIPIIVVDSGISARIYQNFIATDNYSAGKLAAKHLSELLGGRGNVVLYRTVKGSASTDERGEGFLAYLKEESSKLKVVADIYGGGSRGRSLRSALKLLKETLHIDGIFAVNESSSDGMLRALRESGLAGKIRLIGFDSTDYLLDGLRNKAIDGLIVQNPRQMGYLAVKAAIAAARKAPVKDVNIHTGTEMVTLGNLSRPEIQSLLKP</sequence>
<evidence type="ECO:0000313" key="6">
    <source>
        <dbReference type="EMBL" id="BBR39665.1"/>
    </source>
</evidence>
<dbReference type="AlphaFoldDB" id="A0A6S5CD23"/>
<name>A0A6S5CD23_AERVE</name>
<evidence type="ECO:0000313" key="7">
    <source>
        <dbReference type="Proteomes" id="UP000515442"/>
    </source>
</evidence>
<organism evidence="6 7">
    <name type="scientific">Aeromonas veronii</name>
    <dbReference type="NCBI Taxonomy" id="654"/>
    <lineage>
        <taxon>Bacteria</taxon>
        <taxon>Pseudomonadati</taxon>
        <taxon>Pseudomonadota</taxon>
        <taxon>Gammaproteobacteria</taxon>
        <taxon>Aeromonadales</taxon>
        <taxon>Aeromonadaceae</taxon>
        <taxon>Aeromonas</taxon>
    </lineage>
</organism>
<protein>
    <submittedName>
        <fullName evidence="6">LacI family transcriptional regulator</fullName>
    </submittedName>
</protein>
<proteinExistence type="inferred from homology"/>
<dbReference type="CDD" id="cd20004">
    <property type="entry name" value="PBP1_ABC_sugar_binding-like"/>
    <property type="match status" value="1"/>
</dbReference>
<gene>
    <name evidence="6" type="primary">rbsB</name>
    <name evidence="6" type="ORF">WP3W19E03_21900</name>
</gene>
<accession>A0A6S5CD23</accession>
<dbReference type="EMBL" id="AP022038">
    <property type="protein sequence ID" value="BBR39665.1"/>
    <property type="molecule type" value="Genomic_DNA"/>
</dbReference>
<dbReference type="RefSeq" id="WP_182939682.1">
    <property type="nucleotide sequence ID" value="NZ_AP022038.1"/>
</dbReference>
<dbReference type="PANTHER" id="PTHR46847:SF1">
    <property type="entry name" value="D-ALLOSE-BINDING PERIPLASMIC PROTEIN-RELATED"/>
    <property type="match status" value="1"/>
</dbReference>